<dbReference type="SUPFAM" id="SSF50494">
    <property type="entry name" value="Trypsin-like serine proteases"/>
    <property type="match status" value="1"/>
</dbReference>
<keyword evidence="2" id="KW-0805">Transcription regulation</keyword>
<comment type="caution">
    <text evidence="7">The sequence shown here is derived from an EMBL/GenBank/DDBJ whole genome shotgun (WGS) entry which is preliminary data.</text>
</comment>
<evidence type="ECO:0000256" key="4">
    <source>
        <dbReference type="ARBA" id="ARBA00023163"/>
    </source>
</evidence>
<dbReference type="PANTHER" id="PTHR31920:SF112">
    <property type="entry name" value="TF-B3 DOMAIN-CONTAINING PROTEIN"/>
    <property type="match status" value="1"/>
</dbReference>
<dbReference type="CDD" id="cd10017">
    <property type="entry name" value="B3_DNA"/>
    <property type="match status" value="1"/>
</dbReference>
<evidence type="ECO:0000256" key="1">
    <source>
        <dbReference type="ARBA" id="ARBA00004123"/>
    </source>
</evidence>
<name>A0ABD1TUK8_9LAMI</name>
<gene>
    <name evidence="7" type="ORF">Fot_30375</name>
</gene>
<dbReference type="InterPro" id="IPR050655">
    <property type="entry name" value="Plant_B3_domain"/>
</dbReference>
<dbReference type="GO" id="GO:0005634">
    <property type="term" value="C:nucleus"/>
    <property type="evidence" value="ECO:0007669"/>
    <property type="project" value="UniProtKB-SubCell"/>
</dbReference>
<accession>A0ABD1TUK8</accession>
<dbReference type="AlphaFoldDB" id="A0ABD1TUK8"/>
<dbReference type="Gene3D" id="2.40.10.10">
    <property type="entry name" value="Trypsin-like serine proteases"/>
    <property type="match status" value="1"/>
</dbReference>
<comment type="subcellular location">
    <subcellularLocation>
        <location evidence="1">Nucleus</location>
    </subcellularLocation>
</comment>
<dbReference type="Proteomes" id="UP001604277">
    <property type="component" value="Unassembled WGS sequence"/>
</dbReference>
<dbReference type="Gene3D" id="2.40.330.10">
    <property type="entry name" value="DNA-binding pseudobarrel domain"/>
    <property type="match status" value="1"/>
</dbReference>
<evidence type="ECO:0000256" key="2">
    <source>
        <dbReference type="ARBA" id="ARBA00023015"/>
    </source>
</evidence>
<protein>
    <recommendedName>
        <fullName evidence="6">TF-B3 domain-containing protein</fullName>
    </recommendedName>
</protein>
<dbReference type="SUPFAM" id="SSF101936">
    <property type="entry name" value="DNA-binding pseudobarrel domain"/>
    <property type="match status" value="1"/>
</dbReference>
<dbReference type="InterPro" id="IPR009003">
    <property type="entry name" value="Peptidase_S1_PA"/>
</dbReference>
<proteinExistence type="predicted"/>
<dbReference type="EMBL" id="JBFOLJ010000008">
    <property type="protein sequence ID" value="KAL2516404.1"/>
    <property type="molecule type" value="Genomic_DNA"/>
</dbReference>
<keyword evidence="4" id="KW-0804">Transcription</keyword>
<dbReference type="GO" id="GO:0003677">
    <property type="term" value="F:DNA binding"/>
    <property type="evidence" value="ECO:0007669"/>
    <property type="project" value="UniProtKB-KW"/>
</dbReference>
<evidence type="ECO:0000313" key="7">
    <source>
        <dbReference type="EMBL" id="KAL2516404.1"/>
    </source>
</evidence>
<evidence type="ECO:0000256" key="3">
    <source>
        <dbReference type="ARBA" id="ARBA00023125"/>
    </source>
</evidence>
<evidence type="ECO:0000259" key="6">
    <source>
        <dbReference type="PROSITE" id="PS50863"/>
    </source>
</evidence>
<keyword evidence="8" id="KW-1185">Reference proteome</keyword>
<evidence type="ECO:0000256" key="5">
    <source>
        <dbReference type="ARBA" id="ARBA00023242"/>
    </source>
</evidence>
<reference evidence="8" key="1">
    <citation type="submission" date="2024-07" db="EMBL/GenBank/DDBJ databases">
        <title>Two chromosome-level genome assemblies of Korean endemic species Abeliophyllum distichum and Forsythia ovata (Oleaceae).</title>
        <authorList>
            <person name="Jang H."/>
        </authorList>
    </citation>
    <scope>NUCLEOTIDE SEQUENCE [LARGE SCALE GENOMIC DNA]</scope>
</reference>
<dbReference type="Pfam" id="PF02362">
    <property type="entry name" value="B3"/>
    <property type="match status" value="1"/>
</dbReference>
<sequence length="489" mass="54752">MVSNGFACQECAQNCVLMHRKQKNPSPVVTRFFKIMIGEDYSKVLFLPPSFVRKVQSSIGQQTHLEDSTGRQWPVTISNIDDSLAFQKGWDKFSLDHGLEVGQLLVFSYIKDCHFVVQIYGTSASERLNFNRRSGRPKKRSREGKEKVVQGEPIQTVDINSMVKASPSTSVQRGASTSVQRGESLPMARIASDSGSDFGRQQFIATDISMDDPALMLNRNAGCNQGEDRTYLCDLSNFEMGKNESNADETKKSLGGEIVLYHSQMRKQTESKANDTQMAENQEYHINGHFNDVLSPAEPAENTHMIKGLSNYFSNFQNDKKNNASMLLTDERVVAAVKRTSWIFLEDLTKNLALNITVLKGHSSQQQIEYQVIEKCQQQKNIREKVALYHEQATQEHHTLLTCCQLITHLPDFDAKLFSAGNSGGPLIDSYGHVVGINTATFTRKGKATFLFQWSKNGIACGFLRKNFSEVNRVAAVCGLWDCNGLMGE</sequence>
<organism evidence="7 8">
    <name type="scientific">Forsythia ovata</name>
    <dbReference type="NCBI Taxonomy" id="205694"/>
    <lineage>
        <taxon>Eukaryota</taxon>
        <taxon>Viridiplantae</taxon>
        <taxon>Streptophyta</taxon>
        <taxon>Embryophyta</taxon>
        <taxon>Tracheophyta</taxon>
        <taxon>Spermatophyta</taxon>
        <taxon>Magnoliopsida</taxon>
        <taxon>eudicotyledons</taxon>
        <taxon>Gunneridae</taxon>
        <taxon>Pentapetalae</taxon>
        <taxon>asterids</taxon>
        <taxon>lamiids</taxon>
        <taxon>Lamiales</taxon>
        <taxon>Oleaceae</taxon>
        <taxon>Forsythieae</taxon>
        <taxon>Forsythia</taxon>
    </lineage>
</organism>
<keyword evidence="5" id="KW-0539">Nucleus</keyword>
<evidence type="ECO:0000313" key="8">
    <source>
        <dbReference type="Proteomes" id="UP001604277"/>
    </source>
</evidence>
<feature type="domain" description="TF-B3" evidence="6">
    <location>
        <begin position="30"/>
        <end position="123"/>
    </location>
</feature>
<dbReference type="InterPro" id="IPR043504">
    <property type="entry name" value="Peptidase_S1_PA_chymotrypsin"/>
</dbReference>
<dbReference type="SMART" id="SM01019">
    <property type="entry name" value="B3"/>
    <property type="match status" value="1"/>
</dbReference>
<dbReference type="PANTHER" id="PTHR31920">
    <property type="entry name" value="B3 DOMAIN-CONTAINING"/>
    <property type="match status" value="1"/>
</dbReference>
<keyword evidence="3" id="KW-0238">DNA-binding</keyword>
<dbReference type="PROSITE" id="PS50863">
    <property type="entry name" value="B3"/>
    <property type="match status" value="1"/>
</dbReference>
<dbReference type="InterPro" id="IPR003340">
    <property type="entry name" value="B3_DNA-bd"/>
</dbReference>
<dbReference type="InterPro" id="IPR015300">
    <property type="entry name" value="DNA-bd_pseudobarrel_sf"/>
</dbReference>